<organism evidence="16">
    <name type="scientific">Timema poppense</name>
    <name type="common">Walking stick</name>
    <dbReference type="NCBI Taxonomy" id="170557"/>
    <lineage>
        <taxon>Eukaryota</taxon>
        <taxon>Metazoa</taxon>
        <taxon>Ecdysozoa</taxon>
        <taxon>Arthropoda</taxon>
        <taxon>Hexapoda</taxon>
        <taxon>Insecta</taxon>
        <taxon>Pterygota</taxon>
        <taxon>Neoptera</taxon>
        <taxon>Polyneoptera</taxon>
        <taxon>Phasmatodea</taxon>
        <taxon>Timematodea</taxon>
        <taxon>Timematoidea</taxon>
        <taxon>Timematidae</taxon>
        <taxon>Timema</taxon>
    </lineage>
</organism>
<evidence type="ECO:0000256" key="7">
    <source>
        <dbReference type="ARBA" id="ARBA00022989"/>
    </source>
</evidence>
<evidence type="ECO:0000256" key="12">
    <source>
        <dbReference type="ARBA" id="ARBA00048014"/>
    </source>
</evidence>
<keyword evidence="8 13" id="KW-0175">Coiled coil</keyword>
<sequence>MEELGFSSRTRTVQETKGWDVFEDPPPSQDSGSMANQQCLDITVKMLKVVAYLVTFIIVLGSGVIAKGTTLFMTSQLRKDKVIPYCNVVLGGSHIIYKRLEKGRDSSLDLTVIGPITDRDSSLDLTVIGPITDRDSSLDLTVIGPITDRDSSLDLTVIGSLVYCERMLTRNNEKSKRFIKMVIDLAALTAQATGFVVWSLLEGGQKPELWLIPVTALMISCGWWENYVMIPKDSHTDFWRKLRKFMQRLKDTRYFTCIFVSLWKMISFFCCVLLVLFLKNENVPNFFRKFKEAFSQHTIVVTEIKQLISGSGLPDLSDVTPTGETVDMMSWANTPLYVLLIQILSAYLCYIFGKFACKIVIQGFSYAFPVNLTIPVTISLLITACGLRNNNPCFFHNVIPDYLFFESPPVFLLSDFITKQQAWFWLLWLLSQTWITLHIWTPKAERLATTEKLFVLPMYDALLIDQSLGLNRRRDDESDIKSEELAEIGNEHDDDYESISGHSVSNAASKVKSSDHITRIYACATMWHETREEMMEMLKSILRMDEDQSARRVAQKYLRVVDPDYYEFETHIFFDDAFEISDESDDDNVVNRFVKLLIATLDEAASLVHETEIHVKPPKKYPTPYGGRLTWVLPGKTKMIAHLKDKSRQTDSMLLTNFDPVAPTFLVSLPSNVASYSTFIRFTGTSLLYDIFLLGYHLYMVMYMYYLLGHRLMELPIPVERKEMIAQNTYLLTLDGDIDFQPHAVHLLIDLMKKNQNLGAACGRIHPIGSGPMVWYQMFEYAIGHWLQKATEHMIGCVLCSPGCFSLFRGKALMDDSVMRKYTTTSQEARHYVQYDQGEDRWLCTLLLQRGYRVEYSAASDAYTHCPEGFNEFYNQRRRWVPSTVANIMDLLMDYRRTIQINDNISMPYIIYQIMLMGGTILGPGTIFLMLVGAFVAAFHIDNWTSFQYNVIPIFLFMFVCFVCKSNIQLFVAQILSTAYALIMMAVIVGTALQLGEDGIGSPSAIFLIALSSSTFIAACLHPQEFFCVVHGFIYLLSIPSMYLLLILYSIINLNVVSWGTREVAVKKTKKLIVAAALSAVYSLIMMAVLVGVALEMNQDGILSPGSLFLFFVAGEIIVTACLHPREFHYLLRGIIYYIFIPSTYLLLNIYVICNVNNIAWGTRDNVTAKKTKQELEQDKKEAEEAKKKVRQKSLLGFLNGGGSGDGSNDEGSIEFSLAGLFKIMFCVHPKSVNEQQQLLRIAESLDSLGKRLETLERVLDPHAHHTSRRRTTSVNSRDNHLVSLHEDPAEEDQIHDEDTETVSSTEPRQQRDDMINPYWIEDKDLKKGEVDFITSSETLFWKDLLDKYLHPIDENKEEKARIASDLKELRNSSVFFFFMLNALFVLIVFLLQLSKDKIHVRWPLGVKTNITYNEETQEDRIASDLIELRNKSVFAFFMFNALFVLIVFLLQLNKDMLHVDWPLGVKTNITYIEETAEVLISKEYLQLEPIGLVFVFFFALILIIQFTAMLFHRFGTLSHILASTELNLYCGKKVEDTSQDALIDKNFVQIVKNLQRLRDIDGDKDDNSGQDKVERRRTIQHLEKNRQKKRPIGTLDVAFKHRFFNMMAEGAGPGRKLTLRKETIKALEVRRNSVMAERRKSQMKTLGATNGLPVVNNNMVPPPRNQRNSTAGLFDRQNGGQINRSFEPDENLYVANSVQMQNIGRNSVSWQDPEIGRRNSVNQRM</sequence>
<feature type="transmembrane region" description="Helical" evidence="15">
    <location>
        <begin position="1375"/>
        <end position="1394"/>
    </location>
</feature>
<accession>A0A7R9CLA0</accession>
<feature type="transmembrane region" description="Helical" evidence="15">
    <location>
        <begin position="178"/>
        <end position="198"/>
    </location>
</feature>
<feature type="transmembrane region" description="Helical" evidence="15">
    <location>
        <begin position="1033"/>
        <end position="1052"/>
    </location>
</feature>
<feature type="transmembrane region" description="Helical" evidence="15">
    <location>
        <begin position="50"/>
        <end position="73"/>
    </location>
</feature>
<feature type="transmembrane region" description="Helical" evidence="15">
    <location>
        <begin position="1434"/>
        <end position="1453"/>
    </location>
</feature>
<feature type="region of interest" description="Disordered" evidence="14">
    <location>
        <begin position="1260"/>
        <end position="1310"/>
    </location>
</feature>
<comment type="similarity">
    <text evidence="11">Belongs to the chitin synthase family. Class IV subfamily.</text>
</comment>
<dbReference type="FunFam" id="3.90.550.10:FF:000139">
    <property type="entry name" value="Chitin synthase 8"/>
    <property type="match status" value="1"/>
</dbReference>
<feature type="transmembrane region" description="Helical" evidence="15">
    <location>
        <begin position="1102"/>
        <end position="1123"/>
    </location>
</feature>
<dbReference type="SUPFAM" id="SSF53448">
    <property type="entry name" value="Nucleotide-diphospho-sugar transferases"/>
    <property type="match status" value="1"/>
</dbReference>
<evidence type="ECO:0000256" key="4">
    <source>
        <dbReference type="ARBA" id="ARBA00022676"/>
    </source>
</evidence>
<feature type="compositionally biased region" description="Basic and acidic residues" evidence="14">
    <location>
        <begin position="1278"/>
        <end position="1288"/>
    </location>
</feature>
<dbReference type="InterPro" id="IPR029044">
    <property type="entry name" value="Nucleotide-diphossugar_trans"/>
</dbReference>
<evidence type="ECO:0000256" key="15">
    <source>
        <dbReference type="SAM" id="Phobius"/>
    </source>
</evidence>
<dbReference type="Pfam" id="PF03142">
    <property type="entry name" value="Chitin_synth_2"/>
    <property type="match status" value="1"/>
</dbReference>
<keyword evidence="7 15" id="KW-1133">Transmembrane helix</keyword>
<protein>
    <recommendedName>
        <fullName evidence="2">chitin synthase</fullName>
        <ecNumber evidence="2">2.4.1.16</ecNumber>
    </recommendedName>
</protein>
<keyword evidence="4" id="KW-0328">Glycosyltransferase</keyword>
<feature type="transmembrane region" description="Helical" evidence="15">
    <location>
        <begin position="1000"/>
        <end position="1021"/>
    </location>
</feature>
<evidence type="ECO:0000256" key="5">
    <source>
        <dbReference type="ARBA" id="ARBA00022679"/>
    </source>
</evidence>
<evidence type="ECO:0000256" key="9">
    <source>
        <dbReference type="ARBA" id="ARBA00023136"/>
    </source>
</evidence>
<dbReference type="EMBL" id="OD000397">
    <property type="protein sequence ID" value="CAD7397449.1"/>
    <property type="molecule type" value="Genomic_DNA"/>
</dbReference>
<dbReference type="PANTHER" id="PTHR22914:SF42">
    <property type="entry name" value="CHITIN SYNTHASE"/>
    <property type="match status" value="1"/>
</dbReference>
<dbReference type="GO" id="GO:0005886">
    <property type="term" value="C:plasma membrane"/>
    <property type="evidence" value="ECO:0007669"/>
    <property type="project" value="UniProtKB-SubCell"/>
</dbReference>
<dbReference type="CDD" id="cd04190">
    <property type="entry name" value="Chitin_synth_C"/>
    <property type="match status" value="1"/>
</dbReference>
<evidence type="ECO:0000256" key="1">
    <source>
        <dbReference type="ARBA" id="ARBA00004651"/>
    </source>
</evidence>
<evidence type="ECO:0000256" key="6">
    <source>
        <dbReference type="ARBA" id="ARBA00022692"/>
    </source>
</evidence>
<evidence type="ECO:0000256" key="3">
    <source>
        <dbReference type="ARBA" id="ARBA00022475"/>
    </source>
</evidence>
<name>A0A7R9CLA0_TIMPO</name>
<comment type="catalytic activity">
    <reaction evidence="12">
        <text>[(1-&gt;4)-N-acetyl-beta-D-glucosaminyl](n) + UDP-N-acetyl-alpha-D-glucosamine = [(1-&gt;4)-N-acetyl-beta-D-glucosaminyl](n+1) + UDP + H(+)</text>
        <dbReference type="Rhea" id="RHEA:16637"/>
        <dbReference type="Rhea" id="RHEA-COMP:9593"/>
        <dbReference type="Rhea" id="RHEA-COMP:9595"/>
        <dbReference type="ChEBI" id="CHEBI:15378"/>
        <dbReference type="ChEBI" id="CHEBI:17029"/>
        <dbReference type="ChEBI" id="CHEBI:57705"/>
        <dbReference type="ChEBI" id="CHEBI:58223"/>
        <dbReference type="EC" id="2.4.1.16"/>
    </reaction>
</comment>
<dbReference type="PANTHER" id="PTHR22914">
    <property type="entry name" value="CHITIN SYNTHASE"/>
    <property type="match status" value="1"/>
</dbReference>
<dbReference type="EC" id="2.4.1.16" evidence="2"/>
<comment type="subcellular location">
    <subcellularLocation>
        <location evidence="1">Cell membrane</location>
        <topology evidence="1">Multi-pass membrane protein</topology>
    </subcellularLocation>
</comment>
<proteinExistence type="inferred from homology"/>
<feature type="transmembrane region" description="Helical" evidence="15">
    <location>
        <begin position="364"/>
        <end position="384"/>
    </location>
</feature>
<feature type="transmembrane region" description="Helical" evidence="15">
    <location>
        <begin position="251"/>
        <end position="278"/>
    </location>
</feature>
<keyword evidence="6 15" id="KW-0812">Transmembrane</keyword>
<reference evidence="16" key="1">
    <citation type="submission" date="2020-11" db="EMBL/GenBank/DDBJ databases">
        <authorList>
            <person name="Tran Van P."/>
        </authorList>
    </citation>
    <scope>NUCLEOTIDE SEQUENCE</scope>
</reference>
<gene>
    <name evidence="16" type="ORF">TPSB3V08_LOCUS1153</name>
</gene>
<dbReference type="InterPro" id="IPR004835">
    <property type="entry name" value="Chitin_synth"/>
</dbReference>
<feature type="compositionally biased region" description="Acidic residues" evidence="14">
    <location>
        <begin position="1289"/>
        <end position="1301"/>
    </location>
</feature>
<dbReference type="GO" id="GO:0006031">
    <property type="term" value="P:chitin biosynthetic process"/>
    <property type="evidence" value="ECO:0007669"/>
    <property type="project" value="TreeGrafter"/>
</dbReference>
<evidence type="ECO:0000256" key="14">
    <source>
        <dbReference type="SAM" id="MobiDB-lite"/>
    </source>
</evidence>
<dbReference type="GO" id="GO:0004100">
    <property type="term" value="F:chitin synthase activity"/>
    <property type="evidence" value="ECO:0007669"/>
    <property type="project" value="UniProtKB-EC"/>
</dbReference>
<keyword evidence="3" id="KW-1003">Cell membrane</keyword>
<evidence type="ECO:0000313" key="16">
    <source>
        <dbReference type="EMBL" id="CAD7397449.1"/>
    </source>
</evidence>
<feature type="transmembrane region" description="Helical" evidence="15">
    <location>
        <begin position="1135"/>
        <end position="1154"/>
    </location>
</feature>
<evidence type="ECO:0000256" key="11">
    <source>
        <dbReference type="ARBA" id="ARBA00046329"/>
    </source>
</evidence>
<keyword evidence="5" id="KW-0808">Transferase</keyword>
<keyword evidence="10" id="KW-0325">Glycoprotein</keyword>
<feature type="transmembrane region" description="Helical" evidence="15">
    <location>
        <begin position="687"/>
        <end position="708"/>
    </location>
</feature>
<evidence type="ECO:0000256" key="13">
    <source>
        <dbReference type="SAM" id="Coils"/>
    </source>
</evidence>
<keyword evidence="9 15" id="KW-0472">Membrane</keyword>
<evidence type="ECO:0000256" key="8">
    <source>
        <dbReference type="ARBA" id="ARBA00023054"/>
    </source>
</evidence>
<feature type="coiled-coil region" evidence="13">
    <location>
        <begin position="1166"/>
        <end position="1196"/>
    </location>
</feature>
<feature type="transmembrane region" description="Helical" evidence="15">
    <location>
        <begin position="334"/>
        <end position="352"/>
    </location>
</feature>
<feature type="transmembrane region" description="Helical" evidence="15">
    <location>
        <begin position="971"/>
        <end position="994"/>
    </location>
</feature>
<evidence type="ECO:0000256" key="10">
    <source>
        <dbReference type="ARBA" id="ARBA00023180"/>
    </source>
</evidence>
<feature type="transmembrane region" description="Helical" evidence="15">
    <location>
        <begin position="210"/>
        <end position="230"/>
    </location>
</feature>
<feature type="transmembrane region" description="Helical" evidence="15">
    <location>
        <begin position="914"/>
        <end position="941"/>
    </location>
</feature>
<feature type="transmembrane region" description="Helical" evidence="15">
    <location>
        <begin position="1072"/>
        <end position="1095"/>
    </location>
</feature>
<feature type="transmembrane region" description="Helical" evidence="15">
    <location>
        <begin position="1491"/>
        <end position="1512"/>
    </location>
</feature>
<feature type="transmembrane region" description="Helical" evidence="15">
    <location>
        <begin position="947"/>
        <end position="964"/>
    </location>
</feature>
<evidence type="ECO:0000256" key="2">
    <source>
        <dbReference type="ARBA" id="ARBA00012543"/>
    </source>
</evidence>